<accession>A0A3N0AYC8</accession>
<sequence>MKKYDNYAAQLAVLERAKDEDLSNEFVMSGVTNKFALQFGLAWKLLKETLAYEGVAAAASGSPREILKAAFATYDFIDGDLWLEMLKTRNDLSHIYDGDAARAMVDRIVEAYIPEFRALKAGLDELYEGVLFGVQDE</sequence>
<dbReference type="AlphaFoldDB" id="A0A3N0AYC8"/>
<dbReference type="NCBIfam" id="TIGR01987">
    <property type="entry name" value="HI0074"/>
    <property type="match status" value="1"/>
</dbReference>
<dbReference type="EMBL" id="QICA01000002">
    <property type="protein sequence ID" value="RNL39678.1"/>
    <property type="molecule type" value="Genomic_DNA"/>
</dbReference>
<name>A0A3N0AYC8_9ACTN</name>
<keyword evidence="2" id="KW-1185">Reference proteome</keyword>
<gene>
    <name evidence="1" type="ORF">DMP10_01745</name>
</gene>
<protein>
    <submittedName>
        <fullName evidence="1">Nucleotidyltransferase</fullName>
    </submittedName>
</protein>
<dbReference type="Gene3D" id="1.20.120.330">
    <property type="entry name" value="Nucleotidyltransferases domain 2"/>
    <property type="match status" value="1"/>
</dbReference>
<comment type="caution">
    <text evidence="1">The sequence shown here is derived from an EMBL/GenBank/DDBJ whole genome shotgun (WGS) entry which is preliminary data.</text>
</comment>
<dbReference type="GO" id="GO:0016740">
    <property type="term" value="F:transferase activity"/>
    <property type="evidence" value="ECO:0007669"/>
    <property type="project" value="UniProtKB-KW"/>
</dbReference>
<evidence type="ECO:0000313" key="2">
    <source>
        <dbReference type="Proteomes" id="UP000278327"/>
    </source>
</evidence>
<organism evidence="1 2">
    <name type="scientific">Adlercreutzia equolifaciens subsp. celatus DSM 18785</name>
    <dbReference type="NCBI Taxonomy" id="1121021"/>
    <lineage>
        <taxon>Bacteria</taxon>
        <taxon>Bacillati</taxon>
        <taxon>Actinomycetota</taxon>
        <taxon>Coriobacteriia</taxon>
        <taxon>Eggerthellales</taxon>
        <taxon>Eggerthellaceae</taxon>
        <taxon>Adlercreutzia</taxon>
    </lineage>
</organism>
<keyword evidence="1" id="KW-0808">Transferase</keyword>
<proteinExistence type="predicted"/>
<dbReference type="SUPFAM" id="SSF81593">
    <property type="entry name" value="Nucleotidyltransferase substrate binding subunit/domain"/>
    <property type="match status" value="1"/>
</dbReference>
<evidence type="ECO:0000313" key="1">
    <source>
        <dbReference type="EMBL" id="RNL39678.1"/>
    </source>
</evidence>
<reference evidence="1 2" key="1">
    <citation type="journal article" date="2019" name="Microbiol. Resour. Announc.">
        <title>Draft Genome Sequences of Type Strains of Gordonibacter faecihominis, Paraeggerthella hongkongensis, Parvibacter caecicola,Slackia equolifaciens, Slackia faecicanis, and Slackia isoflavoniconvertens.</title>
        <authorList>
            <person name="Danylec N."/>
            <person name="Stoll D.A."/>
            <person name="Dotsch A."/>
            <person name="Huch M."/>
        </authorList>
    </citation>
    <scope>NUCLEOTIDE SEQUENCE [LARGE SCALE GENOMIC DNA]</scope>
    <source>
        <strain evidence="1 2">DSM 18785</strain>
    </source>
</reference>
<dbReference type="InterPro" id="IPR010235">
    <property type="entry name" value="HepT"/>
</dbReference>
<dbReference type="Pfam" id="PF08780">
    <property type="entry name" value="NTase_sub_bind"/>
    <property type="match status" value="1"/>
</dbReference>
<dbReference type="Proteomes" id="UP000278327">
    <property type="component" value="Unassembled WGS sequence"/>
</dbReference>
<dbReference type="RefSeq" id="WP_117284647.1">
    <property type="nucleotide sequence ID" value="NZ_JAMTCE010000005.1"/>
</dbReference>